<evidence type="ECO:0000313" key="3">
    <source>
        <dbReference type="EMBL" id="EDY63817.2"/>
    </source>
</evidence>
<dbReference type="SUPFAM" id="SSF47413">
    <property type="entry name" value="lambda repressor-like DNA-binding domains"/>
    <property type="match status" value="1"/>
</dbReference>
<dbReference type="Pfam" id="PF13560">
    <property type="entry name" value="HTH_31"/>
    <property type="match status" value="1"/>
</dbReference>
<keyword evidence="4" id="KW-1185">Reference proteome</keyword>
<dbReference type="PANTHER" id="PTHR35010">
    <property type="entry name" value="BLL4672 PROTEIN-RELATED"/>
    <property type="match status" value="1"/>
</dbReference>
<organism evidence="3 4">
    <name type="scientific">Streptomyces pristinaespiralis (strain ATCC 25486 / DSM 40338 / CBS 914.69 / JCM 4507 / KCC S-0507 / NBRC 13074 / NRRL 2958 / 5647)</name>
    <dbReference type="NCBI Taxonomy" id="457429"/>
    <lineage>
        <taxon>Bacteria</taxon>
        <taxon>Bacillati</taxon>
        <taxon>Actinomycetota</taxon>
        <taxon>Actinomycetes</taxon>
        <taxon>Kitasatosporales</taxon>
        <taxon>Streptomycetaceae</taxon>
        <taxon>Streptomyces</taxon>
    </lineage>
</organism>
<evidence type="ECO:0000259" key="2">
    <source>
        <dbReference type="PROSITE" id="PS50943"/>
    </source>
</evidence>
<evidence type="ECO:0000256" key="1">
    <source>
        <dbReference type="SAM" id="MobiDB-lite"/>
    </source>
</evidence>
<dbReference type="Gene3D" id="1.10.260.40">
    <property type="entry name" value="lambda repressor-like DNA-binding domains"/>
    <property type="match status" value="1"/>
</dbReference>
<feature type="region of interest" description="Disordered" evidence="1">
    <location>
        <begin position="127"/>
        <end position="188"/>
    </location>
</feature>
<dbReference type="InterPro" id="IPR001387">
    <property type="entry name" value="Cro/C1-type_HTH"/>
</dbReference>
<dbReference type="eggNOG" id="COG1396">
    <property type="taxonomic scope" value="Bacteria"/>
</dbReference>
<name>B5HAF6_STRE2</name>
<dbReference type="EMBL" id="CM000950">
    <property type="protein sequence ID" value="EDY63817.2"/>
    <property type="molecule type" value="Genomic_DNA"/>
</dbReference>
<dbReference type="PROSITE" id="PS50943">
    <property type="entry name" value="HTH_CROC1"/>
    <property type="match status" value="1"/>
</dbReference>
<dbReference type="GO" id="GO:0003677">
    <property type="term" value="F:DNA binding"/>
    <property type="evidence" value="ECO:0007669"/>
    <property type="project" value="InterPro"/>
</dbReference>
<dbReference type="Proteomes" id="UP000002805">
    <property type="component" value="Chromosome"/>
</dbReference>
<dbReference type="AlphaFoldDB" id="B5HAF6"/>
<evidence type="ECO:0000313" key="4">
    <source>
        <dbReference type="Proteomes" id="UP000002805"/>
    </source>
</evidence>
<dbReference type="InterPro" id="IPR010982">
    <property type="entry name" value="Lambda_DNA-bd_dom_sf"/>
</dbReference>
<dbReference type="HOGENOM" id="CLU_721447_0_0_11"/>
<dbReference type="Pfam" id="PF17765">
    <property type="entry name" value="MLTR_LBD"/>
    <property type="match status" value="1"/>
</dbReference>
<dbReference type="SMART" id="SM00530">
    <property type="entry name" value="HTH_XRE"/>
    <property type="match status" value="1"/>
</dbReference>
<dbReference type="InterPro" id="IPR041413">
    <property type="entry name" value="MLTR_LBD"/>
</dbReference>
<reference evidence="4" key="1">
    <citation type="submission" date="2008-02" db="EMBL/GenBank/DDBJ databases">
        <authorList>
            <consortium name="The Broad Institute Genome Sequencing Platform"/>
            <person name="Fischbach M."/>
            <person name="Ward D."/>
            <person name="Young S."/>
            <person name="Jaffe D."/>
            <person name="Gnerre S."/>
            <person name="Berlin A."/>
            <person name="Heiman D."/>
            <person name="Hepburn T."/>
            <person name="Sykes S."/>
            <person name="Alvarado L."/>
            <person name="Kodira C.D."/>
            <person name="Straight P."/>
            <person name="Clardy J."/>
            <person name="Hung D."/>
            <person name="Kolter R."/>
            <person name="Mekalanos J."/>
            <person name="Walker S."/>
            <person name="Walsh C.T."/>
            <person name="Lander E."/>
            <person name="Galagan J."/>
            <person name="Nusbaum C."/>
            <person name="Birren B."/>
        </authorList>
    </citation>
    <scope>NUCLEOTIDE SEQUENCE [LARGE SCALE GENOMIC DNA]</scope>
    <source>
        <strain evidence="4">ATCC 25486 / DSM 40338 / CBS 914.69 / JCM 4507 / NBRC 13074 / NRRL 2958 / 5647</strain>
    </source>
</reference>
<dbReference type="CDD" id="cd00093">
    <property type="entry name" value="HTH_XRE"/>
    <property type="match status" value="1"/>
</dbReference>
<reference evidence="4" key="2">
    <citation type="submission" date="2009-10" db="EMBL/GenBank/DDBJ databases">
        <title>The genome sequence of Streptomyces pristinaespiralis strain ATCC 25486.</title>
        <authorList>
            <consortium name="The Broad Institute Genome Sequencing Platform"/>
            <consortium name="Broad Institute Microbial Sequencing Center"/>
            <person name="Fischbach M."/>
            <person name="Godfrey P."/>
            <person name="Ward D."/>
            <person name="Young S."/>
            <person name="Zeng Q."/>
            <person name="Koehrsen M."/>
            <person name="Alvarado L."/>
            <person name="Berlin A.M."/>
            <person name="Bochicchio J."/>
            <person name="Borenstein D."/>
            <person name="Chapman S.B."/>
            <person name="Chen Z."/>
            <person name="Engels R."/>
            <person name="Freedman E."/>
            <person name="Gellesch M."/>
            <person name="Goldberg J."/>
            <person name="Griggs A."/>
            <person name="Gujja S."/>
            <person name="Heilman E.R."/>
            <person name="Heiman D.I."/>
            <person name="Hepburn T.A."/>
            <person name="Howarth C."/>
            <person name="Jen D."/>
            <person name="Larson L."/>
            <person name="Lewis B."/>
            <person name="Mehta T."/>
            <person name="Park D."/>
            <person name="Pearson M."/>
            <person name="Richards J."/>
            <person name="Roberts A."/>
            <person name="Saif S."/>
            <person name="Shea T.D."/>
            <person name="Shenoy N."/>
            <person name="Sisk P."/>
            <person name="Stolte C."/>
            <person name="Sykes S.N."/>
            <person name="Thomson T."/>
            <person name="Walk T."/>
            <person name="White J."/>
            <person name="Yandava C."/>
            <person name="Straight P."/>
            <person name="Clardy J."/>
            <person name="Hung D."/>
            <person name="Kolter R."/>
            <person name="Mekalanos J."/>
            <person name="Walker S."/>
            <person name="Walsh C.T."/>
            <person name="Wieland-Brown L.C."/>
            <person name="Haas B."/>
            <person name="Nusbaum C."/>
            <person name="Birren B."/>
        </authorList>
    </citation>
    <scope>NUCLEOTIDE SEQUENCE [LARGE SCALE GENOMIC DNA]</scope>
    <source>
        <strain evidence="4">ATCC 25486 / DSM 40338 / CBS 914.69 / JCM 4507 / NBRC 13074 / NRRL 2958 / 5647</strain>
    </source>
</reference>
<gene>
    <name evidence="3" type="ORF">SSDG_02049</name>
</gene>
<protein>
    <recommendedName>
        <fullName evidence="2">HTH cro/C1-type domain-containing protein</fullName>
    </recommendedName>
</protein>
<feature type="domain" description="HTH cro/C1-type" evidence="2">
    <location>
        <begin position="57"/>
        <end position="87"/>
    </location>
</feature>
<feature type="compositionally biased region" description="Pro residues" evidence="1">
    <location>
        <begin position="154"/>
        <end position="180"/>
    </location>
</feature>
<dbReference type="PANTHER" id="PTHR35010:SF2">
    <property type="entry name" value="BLL4672 PROTEIN"/>
    <property type="match status" value="1"/>
</dbReference>
<accession>B5HAF6</accession>
<sequence length="383" mass="42231">MKIQRALSQQDLRPAPRRVAFSMTHEVGVERRGVHGRLSPVGAARATARTKRLGDALKRRREELGLSLEEVAARLGITAYTYATWERTPGRQWPEDTLCALIDALELNDQQGGRLLRLAVDRDAPAQYDSFGGETPVRPSGPVPPSRPARRPAPSGPAAPVPPPVPVRPPEPSPQPPSRPEGPSDPETLAYLRDYATMMDAVPLPSVLFDRHWDVAHTNPAFDALFRGIGPHPTAMPDRNFLRFVLFHPDARTVLGEHETSWCLPLMAQLAAALDKHGDDDVLQAIRDDIADDPIMDAAYRCGLPHWMSAVGALAIHHDGAVRPVNHPDPRWGRTQCRIIDETPTTLRDKEYTRMTLVLRENQSSAVPGVRRGKTHLRAVSGG</sequence>
<dbReference type="Gene3D" id="3.30.450.180">
    <property type="match status" value="1"/>
</dbReference>
<proteinExistence type="predicted"/>